<dbReference type="NCBIfam" id="NF038126">
    <property type="entry name" value="PEP_CTERM_FxDxF"/>
    <property type="match status" value="1"/>
</dbReference>
<reference evidence="4 5" key="1">
    <citation type="submission" date="2018-05" db="EMBL/GenBank/DDBJ databases">
        <title>Description of Sphingomonas pokkalii sp nov, isolated from the rhizosphere of saline tolerant pokkali rice and its draft genome analysis.</title>
        <authorList>
            <person name="Menon R."/>
            <person name="Kumari S."/>
            <person name="Rameshkumar N."/>
        </authorList>
    </citation>
    <scope>NUCLEOTIDE SEQUENCE [LARGE SCALE GENOMIC DNA]</scope>
    <source>
        <strain evidence="4 5">L3B27</strain>
    </source>
</reference>
<evidence type="ECO:0000256" key="1">
    <source>
        <dbReference type="SAM" id="Phobius"/>
    </source>
</evidence>
<dbReference type="OrthoDB" id="121983at2"/>
<dbReference type="InterPro" id="IPR013424">
    <property type="entry name" value="Ice-binding_C"/>
</dbReference>
<feature type="chain" id="PRO_5015440486" evidence="2">
    <location>
        <begin position="27"/>
        <end position="167"/>
    </location>
</feature>
<feature type="signal peptide" evidence="2">
    <location>
        <begin position="1"/>
        <end position="26"/>
    </location>
</feature>
<dbReference type="NCBIfam" id="TIGR02595">
    <property type="entry name" value="PEP_CTERM"/>
    <property type="match status" value="1"/>
</dbReference>
<dbReference type="Proteomes" id="UP000245890">
    <property type="component" value="Unassembled WGS sequence"/>
</dbReference>
<keyword evidence="1" id="KW-0812">Transmembrane</keyword>
<dbReference type="EMBL" id="QENQ01000001">
    <property type="protein sequence ID" value="PVX30290.1"/>
    <property type="molecule type" value="Genomic_DNA"/>
</dbReference>
<feature type="domain" description="Ice-binding protein C-terminal" evidence="3">
    <location>
        <begin position="134"/>
        <end position="158"/>
    </location>
</feature>
<evidence type="ECO:0000259" key="3">
    <source>
        <dbReference type="Pfam" id="PF07589"/>
    </source>
</evidence>
<evidence type="ECO:0000256" key="2">
    <source>
        <dbReference type="SAM" id="SignalP"/>
    </source>
</evidence>
<comment type="caution">
    <text evidence="4">The sequence shown here is derived from an EMBL/GenBank/DDBJ whole genome shotgun (WGS) entry which is preliminary data.</text>
</comment>
<evidence type="ECO:0000313" key="5">
    <source>
        <dbReference type="Proteomes" id="UP000245890"/>
    </source>
</evidence>
<sequence>MKRLKTILAGAAMVAGAYAVTGTAQAATYVCGATGTCSFDGTTGGFSNVRRSAGATASDTFKITLPTAGQVKLTFTTANLTFLSASFNGVNFTPVAGVEKIFNIAAGGTYDLLVSVKNNTSRVASYSSTIDFVAVPEPAAWGMMIAGVGMAGAALRRRRRAPRAAMA</sequence>
<name>A0A2U0SFZ9_9SPHN</name>
<feature type="transmembrane region" description="Helical" evidence="1">
    <location>
        <begin position="138"/>
        <end position="155"/>
    </location>
</feature>
<keyword evidence="1" id="KW-0472">Membrane</keyword>
<keyword evidence="5" id="KW-1185">Reference proteome</keyword>
<dbReference type="Pfam" id="PF07589">
    <property type="entry name" value="PEP-CTERM"/>
    <property type="match status" value="1"/>
</dbReference>
<organism evidence="4 5">
    <name type="scientific">Sphingomonas pokkalii</name>
    <dbReference type="NCBI Taxonomy" id="2175090"/>
    <lineage>
        <taxon>Bacteria</taxon>
        <taxon>Pseudomonadati</taxon>
        <taxon>Pseudomonadota</taxon>
        <taxon>Alphaproteobacteria</taxon>
        <taxon>Sphingomonadales</taxon>
        <taxon>Sphingomonadaceae</taxon>
        <taxon>Sphingomonas</taxon>
    </lineage>
</organism>
<keyword evidence="1" id="KW-1133">Transmembrane helix</keyword>
<accession>A0A2U0SFZ9</accession>
<dbReference type="RefSeq" id="WP_116469701.1">
    <property type="nucleotide sequence ID" value="NZ_QENQ01000001.1"/>
</dbReference>
<gene>
    <name evidence="4" type="ORF">DD559_13870</name>
</gene>
<dbReference type="NCBIfam" id="NF035944">
    <property type="entry name" value="PEPxxWA-CTERM"/>
    <property type="match status" value="1"/>
</dbReference>
<keyword evidence="2" id="KW-0732">Signal</keyword>
<protein>
    <submittedName>
        <fullName evidence="4">PEP-CTERM sorting domain-containing protein</fullName>
    </submittedName>
</protein>
<evidence type="ECO:0000313" key="4">
    <source>
        <dbReference type="EMBL" id="PVX30290.1"/>
    </source>
</evidence>
<dbReference type="AlphaFoldDB" id="A0A2U0SFZ9"/>
<proteinExistence type="predicted"/>